<organism evidence="1 2">
    <name type="scientific">Corynebacterium glucuronolyticum</name>
    <dbReference type="NCBI Taxonomy" id="39791"/>
    <lineage>
        <taxon>Bacteria</taxon>
        <taxon>Bacillati</taxon>
        <taxon>Actinomycetota</taxon>
        <taxon>Actinomycetes</taxon>
        <taxon>Mycobacteriales</taxon>
        <taxon>Corynebacteriaceae</taxon>
        <taxon>Corynebacterium</taxon>
    </lineage>
</organism>
<dbReference type="Proteomes" id="UP000596145">
    <property type="component" value="Chromosome"/>
</dbReference>
<accession>A0A7T4JV69</accession>
<dbReference type="AlphaFoldDB" id="A0A7T4JV69"/>
<evidence type="ECO:0000313" key="1">
    <source>
        <dbReference type="EMBL" id="QQB46545.1"/>
    </source>
</evidence>
<sequence length="117" mass="12510">MREFLDPLAQPATDEPVAVLPTHLPLEAPTVRCVVGYPLGASQTLVKAAEARLAVVMGATEIEYVPRRDYLTDESALLSEFIAIKEAVSEEIPLGVRIAQGDEAAARTLPAAWVTVA</sequence>
<dbReference type="GeneID" id="92759141"/>
<dbReference type="RefSeq" id="WP_084036050.1">
    <property type="nucleotide sequence ID" value="NZ_CP066007.1"/>
</dbReference>
<dbReference type="InterPro" id="IPR013785">
    <property type="entry name" value="Aldolase_TIM"/>
</dbReference>
<dbReference type="EMBL" id="CP066007">
    <property type="protein sequence ID" value="QQB46545.1"/>
    <property type="molecule type" value="Genomic_DNA"/>
</dbReference>
<evidence type="ECO:0000313" key="2">
    <source>
        <dbReference type="Proteomes" id="UP000596145"/>
    </source>
</evidence>
<name>A0A7T4JV69_9CORY</name>
<proteinExistence type="predicted"/>
<reference evidence="1 2" key="1">
    <citation type="submission" date="2020-12" db="EMBL/GenBank/DDBJ databases">
        <title>FDA dAtabase for Regulatory Grade micrObial Sequences (FDA-ARGOS): Supporting development and validation of Infectious Disease Dx tests.</title>
        <authorList>
            <person name="Sproer C."/>
            <person name="Gronow S."/>
            <person name="Severitt S."/>
            <person name="Schroder I."/>
            <person name="Tallon L."/>
            <person name="Sadzewicz L."/>
            <person name="Zhao X."/>
            <person name="Boylan J."/>
            <person name="Ott S."/>
            <person name="Bowen H."/>
            <person name="Vavikolanu K."/>
            <person name="Mehta A."/>
            <person name="Aluvathingal J."/>
            <person name="Nadendla S."/>
            <person name="Lowell S."/>
            <person name="Myers T."/>
            <person name="Yan Y."/>
            <person name="Sichtig H."/>
        </authorList>
    </citation>
    <scope>NUCLEOTIDE SEQUENCE [LARGE SCALE GENOMIC DNA]</scope>
    <source>
        <strain evidence="1 2">FDAARGOS_1053</strain>
    </source>
</reference>
<dbReference type="Gene3D" id="3.20.20.70">
    <property type="entry name" value="Aldolase class I"/>
    <property type="match status" value="1"/>
</dbReference>
<evidence type="ECO:0008006" key="3">
    <source>
        <dbReference type="Google" id="ProtNLM"/>
    </source>
</evidence>
<gene>
    <name evidence="1" type="ORF">I6I10_00880</name>
</gene>
<dbReference type="OrthoDB" id="9895871at2"/>
<protein>
    <recommendedName>
        <fullName evidence="3">Deoxyribose-phosphate aldolase</fullName>
    </recommendedName>
</protein>
<dbReference type="SUPFAM" id="SSF51569">
    <property type="entry name" value="Aldolase"/>
    <property type="match status" value="1"/>
</dbReference>